<gene>
    <name evidence="3" type="ordered locus">Mmc1_0782</name>
</gene>
<keyword evidence="1" id="KW-0732">Signal</keyword>
<evidence type="ECO:0000256" key="1">
    <source>
        <dbReference type="ARBA" id="ARBA00022729"/>
    </source>
</evidence>
<evidence type="ECO:0000313" key="4">
    <source>
        <dbReference type="Proteomes" id="UP000002586"/>
    </source>
</evidence>
<dbReference type="SUPFAM" id="SSF53850">
    <property type="entry name" value="Periplasmic binding protein-like II"/>
    <property type="match status" value="1"/>
</dbReference>
<dbReference type="Gene3D" id="3.40.190.10">
    <property type="entry name" value="Periplasmic binding protein-like II"/>
    <property type="match status" value="2"/>
</dbReference>
<dbReference type="PANTHER" id="PTHR35936">
    <property type="entry name" value="MEMBRANE-BOUND LYTIC MUREIN TRANSGLYCOSYLASE F"/>
    <property type="match status" value="1"/>
</dbReference>
<dbReference type="eggNOG" id="COG0834">
    <property type="taxonomic scope" value="Bacteria"/>
</dbReference>
<dbReference type="HOGENOM" id="CLU_019602_9_2_5"/>
<dbReference type="STRING" id="156889.Mmc1_0782"/>
<evidence type="ECO:0000259" key="2">
    <source>
        <dbReference type="SMART" id="SM00062"/>
    </source>
</evidence>
<dbReference type="InterPro" id="IPR001638">
    <property type="entry name" value="Solute-binding_3/MltF_N"/>
</dbReference>
<dbReference type="PANTHER" id="PTHR35936:SF17">
    <property type="entry name" value="ARGININE-BINDING EXTRACELLULAR PROTEIN ARTP"/>
    <property type="match status" value="1"/>
</dbReference>
<sequence length="269" mass="30406" precursor="true">MLSGICRWIGCLSTVIFLVALAEPAIAQAESRLQTIQARQTVRVCIWPGYFSITYRNPRSQQLEGIDIDLAHAFAADLGVTVEFIDSSFSKLKENLTQDRCDIAMHGVGVRADRAEFMDFSAPYLRSGIYAVVDKNHFAIQAWQDIDRKGHIIVVQKGTYMEPVMRSYLHQGTLTVVDTFKAREQEVEAGRADVFMTDYPYGRRMALLSSWAKLLTPPQVLAPTDYAYAVPKGEPEWLARVNGFVRQIKRDGRLKRFAEKNGLMPIVLE</sequence>
<dbReference type="RefSeq" id="WP_011712463.1">
    <property type="nucleotide sequence ID" value="NC_008576.1"/>
</dbReference>
<reference evidence="3 4" key="2">
    <citation type="journal article" date="2012" name="Int. J. Syst. Evol. Microbiol.">
        <title>Magnetococcus marinus gen. nov., sp. nov., a marine, magnetotactic bacterium that represents a novel lineage (Magnetococcaceae fam. nov.; Magnetococcales ord. nov.) at the base of the Alphaproteobacteria.</title>
        <authorList>
            <person name="Bazylinski D.A."/>
            <person name="Williams T.J."/>
            <person name="Lefevre C.T."/>
            <person name="Berg R.J."/>
            <person name="Zhang C.L."/>
            <person name="Bowser S.S."/>
            <person name="Dean A.J."/>
            <person name="Beveridge T.J."/>
        </authorList>
    </citation>
    <scope>NUCLEOTIDE SEQUENCE [LARGE SCALE GENOMIC DNA]</scope>
    <source>
        <strain evidence="4">ATCC BAA-1437 / JCM 17883 / MC-1</strain>
    </source>
</reference>
<dbReference type="Proteomes" id="UP000002586">
    <property type="component" value="Chromosome"/>
</dbReference>
<name>A0L5R0_MAGMM</name>
<dbReference type="SMART" id="SM00062">
    <property type="entry name" value="PBPb"/>
    <property type="match status" value="1"/>
</dbReference>
<keyword evidence="4" id="KW-1185">Reference proteome</keyword>
<evidence type="ECO:0000313" key="3">
    <source>
        <dbReference type="EMBL" id="ABK43303.1"/>
    </source>
</evidence>
<reference evidence="4" key="1">
    <citation type="journal article" date="2009" name="Appl. Environ. Microbiol.">
        <title>Complete genome sequence of the chemolithoautotrophic marine magnetotactic coccus strain MC-1.</title>
        <authorList>
            <person name="Schubbe S."/>
            <person name="Williams T.J."/>
            <person name="Xie G."/>
            <person name="Kiss H.E."/>
            <person name="Brettin T.S."/>
            <person name="Martinez D."/>
            <person name="Ross C.A."/>
            <person name="Schuler D."/>
            <person name="Cox B.L."/>
            <person name="Nealson K.H."/>
            <person name="Bazylinski D.A."/>
        </authorList>
    </citation>
    <scope>NUCLEOTIDE SEQUENCE [LARGE SCALE GENOMIC DNA]</scope>
    <source>
        <strain evidence="4">ATCC BAA-1437 / JCM 17883 / MC-1</strain>
    </source>
</reference>
<dbReference type="Pfam" id="PF00497">
    <property type="entry name" value="SBP_bac_3"/>
    <property type="match status" value="1"/>
</dbReference>
<proteinExistence type="predicted"/>
<dbReference type="OrthoDB" id="9791339at2"/>
<organism evidence="3 4">
    <name type="scientific">Magnetococcus marinus (strain ATCC BAA-1437 / JCM 17883 / MC-1)</name>
    <dbReference type="NCBI Taxonomy" id="156889"/>
    <lineage>
        <taxon>Bacteria</taxon>
        <taxon>Pseudomonadati</taxon>
        <taxon>Pseudomonadota</taxon>
        <taxon>Magnetococcia</taxon>
        <taxon>Magnetococcales</taxon>
        <taxon>Magnetococcaceae</taxon>
        <taxon>Magnetococcus</taxon>
    </lineage>
</organism>
<dbReference type="CDD" id="cd13530">
    <property type="entry name" value="PBP2_peptides_like"/>
    <property type="match status" value="1"/>
</dbReference>
<dbReference type="KEGG" id="mgm:Mmc1_0782"/>
<accession>A0L5R0</accession>
<dbReference type="EMBL" id="CP000471">
    <property type="protein sequence ID" value="ABK43303.1"/>
    <property type="molecule type" value="Genomic_DNA"/>
</dbReference>
<feature type="domain" description="Solute-binding protein family 3/N-terminal" evidence="2">
    <location>
        <begin position="41"/>
        <end position="265"/>
    </location>
</feature>
<dbReference type="AlphaFoldDB" id="A0L5R0"/>
<protein>
    <submittedName>
        <fullName evidence="3">Amino acid ABC transporter substrate-binding protein, PAAT family</fullName>
    </submittedName>
</protein>